<accession>A0ABN9QW93</accession>
<feature type="signal peptide" evidence="1">
    <location>
        <begin position="1"/>
        <end position="31"/>
    </location>
</feature>
<feature type="chain" id="PRO_5047401380" evidence="1">
    <location>
        <begin position="32"/>
        <end position="893"/>
    </location>
</feature>
<protein>
    <submittedName>
        <fullName evidence="2">Uncharacterized protein</fullName>
    </submittedName>
</protein>
<reference evidence="2" key="1">
    <citation type="submission" date="2023-10" db="EMBL/GenBank/DDBJ databases">
        <authorList>
            <person name="Chen Y."/>
            <person name="Shah S."/>
            <person name="Dougan E. K."/>
            <person name="Thang M."/>
            <person name="Chan C."/>
        </authorList>
    </citation>
    <scope>NUCLEOTIDE SEQUENCE [LARGE SCALE GENOMIC DNA]</scope>
</reference>
<organism evidence="2 3">
    <name type="scientific">Prorocentrum cordatum</name>
    <dbReference type="NCBI Taxonomy" id="2364126"/>
    <lineage>
        <taxon>Eukaryota</taxon>
        <taxon>Sar</taxon>
        <taxon>Alveolata</taxon>
        <taxon>Dinophyceae</taxon>
        <taxon>Prorocentrales</taxon>
        <taxon>Prorocentraceae</taxon>
        <taxon>Prorocentrum</taxon>
    </lineage>
</organism>
<proteinExistence type="predicted"/>
<dbReference type="Proteomes" id="UP001189429">
    <property type="component" value="Unassembled WGS sequence"/>
</dbReference>
<evidence type="ECO:0000256" key="1">
    <source>
        <dbReference type="SAM" id="SignalP"/>
    </source>
</evidence>
<feature type="non-terminal residue" evidence="2">
    <location>
        <position position="1"/>
    </location>
</feature>
<keyword evidence="1" id="KW-0732">Signal</keyword>
<evidence type="ECO:0000313" key="2">
    <source>
        <dbReference type="EMBL" id="CAK0808023.1"/>
    </source>
</evidence>
<comment type="caution">
    <text evidence="2">The sequence shown here is derived from an EMBL/GenBank/DDBJ whole genome shotgun (WGS) entry which is preliminary data.</text>
</comment>
<evidence type="ECO:0000313" key="3">
    <source>
        <dbReference type="Proteomes" id="UP001189429"/>
    </source>
</evidence>
<gene>
    <name evidence="2" type="ORF">PCOR1329_LOCUS13738</name>
</gene>
<sequence length="893" mass="96825">AAPEVQLEFGLPWSWAAGLLALSGLAGACGAEAPSCAWVYVFYNGEGELWHQRRRVASSRVSWATNYILTPDGDCYPEKYDLEEQNISAVRYAEARWPPPPGLARGNVHRFRAAPSQQELDDAADQAEAMERTEHRARETAAGRDPTVVPPGGYIERLPCAQGAGAAGPPAAPAWGAAVGAAPAAAVAGAAAAAGGDQTVVWVVVETTERHRRGEELALPAGAVVLGERALATTPRGSSLCLRQLKRCEVVGRVGAEAASDARYFIVLHGLETGDWGVEAHRMCLKAVEDAATYDHLELCNLASFEGLFRQAQLVEHVYEQERVAKLTSNNMGKKGAGKGGGLLDEALVFTGQHWDAGAVMLAPELMDFASREVERDANIMKQVRKAREERRALNKKKDGVSGTIATLNELHGGSNHPSGSNLQPSAAQLAWLERIEQAHRDLGTPPADLHGQGALEELLSKQSYGGSAGAVAPLEVERVALPSLQRRPARIQDVGGSAGAKVLEVLKSLVRTSEEGEAEEERQQLRRAYNDPLIRQKPKEYAKLLRMLHERGIVEYRRSCKKSVGTFCVWKKGGEQRLILDCRVSNCWFKDAPGVSLATGDSSGRLEFEGNEPVHVSGVDIEVAFYSIGLPEELREYFGMEPVCAGAVGVGWLGGVRLHPGEKLVPVLSALHEAVAEGVAGVEGGNRPVDGRPAPSVARGPVHTEHVDNFVALGADGEEGRRMATEVGEALTADGLGVHPVTCSRGGDTLGWHFDEWRPAVGVAPRTARRLILGLRELLRRGRASGAQLRSIVGHIMCRVLLRRPILSVLHTVYAFIDRHPVRVAPLWDTVKQELEWTSRLVPLASRELNMEWSPKVTVFDASEWGHGVMERRCELGAIKYAGQYSDRWRFT</sequence>
<dbReference type="EMBL" id="CAUYUJ010004075">
    <property type="protein sequence ID" value="CAK0808023.1"/>
    <property type="molecule type" value="Genomic_DNA"/>
</dbReference>
<name>A0ABN9QW93_9DINO</name>
<feature type="non-terminal residue" evidence="2">
    <location>
        <position position="893"/>
    </location>
</feature>
<keyword evidence="3" id="KW-1185">Reference proteome</keyword>